<dbReference type="PANTHER" id="PTHR21661:SF35">
    <property type="entry name" value="EPOXIDE HYDROLASE"/>
    <property type="match status" value="1"/>
</dbReference>
<dbReference type="PRINTS" id="PR00412">
    <property type="entry name" value="EPOXHYDRLASE"/>
</dbReference>
<dbReference type="PANTHER" id="PTHR21661">
    <property type="entry name" value="EPOXIDE HYDROLASE 1-RELATED"/>
    <property type="match status" value="1"/>
</dbReference>
<gene>
    <name evidence="5" type="ORF">IEE83_06010</name>
</gene>
<evidence type="ECO:0000259" key="4">
    <source>
        <dbReference type="Pfam" id="PF06441"/>
    </source>
</evidence>
<dbReference type="PIRSF" id="PIRSF001112">
    <property type="entry name" value="Epoxide_hydrolase"/>
    <property type="match status" value="1"/>
</dbReference>
<dbReference type="Pfam" id="PF06441">
    <property type="entry name" value="EHN"/>
    <property type="match status" value="1"/>
</dbReference>
<dbReference type="EMBL" id="JACYGY010000001">
    <property type="protein sequence ID" value="MBE9461431.1"/>
    <property type="molecule type" value="Genomic_DNA"/>
</dbReference>
<accession>A0ABR9W914</accession>
<dbReference type="RefSeq" id="WP_194119709.1">
    <property type="nucleotide sequence ID" value="NZ_JACYGY010000001.1"/>
</dbReference>
<dbReference type="Proteomes" id="UP000634134">
    <property type="component" value="Unassembled WGS sequence"/>
</dbReference>
<sequence length="379" mass="43745">MKTEFKIDIAGQVLEDLKTRLAETRWPDEIEESGWNYGTNLAYTKELCQYWQNNFEWRKQEDYLNSFTHYQSEIDNFRLHYIYEKGKGSHNIPLLLTHGYPDSFVRFLKIIPLLTQADENGFAFDVVIPSIPGYGFSEKPSKKGMDPAKIATLFARLMTEELGYQQFTAHGGDWGSTITEQLITHFPKQITAIHLTDVPYKHIFNIPTDELSEEEKKYMEEGKKWQMQEGAYAMIQGTKPQTLAYGINDSPAGLAAWIIEKFRTWSDCDGAIESRFSKDELLTNITIYWVTETANSAFRIYYESFHMQDSGNTKKPQTPVGLTTFPKDIVPTPKQFAERIFNLKYFSNMPEGGHFAAMETPELLASEIRKFFIIESNNT</sequence>
<dbReference type="Gene3D" id="3.40.50.1820">
    <property type="entry name" value="alpha/beta hydrolase"/>
    <property type="match status" value="1"/>
</dbReference>
<evidence type="ECO:0000256" key="3">
    <source>
        <dbReference type="ARBA" id="ARBA00022801"/>
    </source>
</evidence>
<evidence type="ECO:0000256" key="2">
    <source>
        <dbReference type="ARBA" id="ARBA00022797"/>
    </source>
</evidence>
<evidence type="ECO:0000313" key="5">
    <source>
        <dbReference type="EMBL" id="MBE9461431.1"/>
    </source>
</evidence>
<keyword evidence="3 5" id="KW-0378">Hydrolase</keyword>
<evidence type="ECO:0000313" key="6">
    <source>
        <dbReference type="Proteomes" id="UP000634134"/>
    </source>
</evidence>
<reference evidence="6" key="1">
    <citation type="submission" date="2023-07" db="EMBL/GenBank/DDBJ databases">
        <title>Dyadobacter sp. nov 'subterranea' isolated from contaminted grondwater.</title>
        <authorList>
            <person name="Szabo I."/>
            <person name="Al-Omari J."/>
            <person name="Szerdahelyi S.G."/>
            <person name="Rado J."/>
        </authorList>
    </citation>
    <scope>NUCLEOTIDE SEQUENCE [LARGE SCALE GENOMIC DNA]</scope>
    <source>
        <strain evidence="6">UP-52</strain>
    </source>
</reference>
<dbReference type="InterPro" id="IPR029058">
    <property type="entry name" value="AB_hydrolase_fold"/>
</dbReference>
<comment type="caution">
    <text evidence="5">The sequence shown here is derived from an EMBL/GenBank/DDBJ whole genome shotgun (WGS) entry which is preliminary data.</text>
</comment>
<dbReference type="GO" id="GO:0016787">
    <property type="term" value="F:hydrolase activity"/>
    <property type="evidence" value="ECO:0007669"/>
    <property type="project" value="UniProtKB-KW"/>
</dbReference>
<feature type="domain" description="Epoxide hydrolase N-terminal" evidence="4">
    <location>
        <begin position="3"/>
        <end position="107"/>
    </location>
</feature>
<keyword evidence="6" id="KW-1185">Reference proteome</keyword>
<proteinExistence type="inferred from homology"/>
<dbReference type="InterPro" id="IPR000639">
    <property type="entry name" value="Epox_hydrolase-like"/>
</dbReference>
<dbReference type="InterPro" id="IPR016292">
    <property type="entry name" value="Epoxide_hydrolase"/>
</dbReference>
<evidence type="ECO:0000256" key="1">
    <source>
        <dbReference type="ARBA" id="ARBA00010088"/>
    </source>
</evidence>
<comment type="similarity">
    <text evidence="1">Belongs to the peptidase S33 family.</text>
</comment>
<protein>
    <submittedName>
        <fullName evidence="5">Epoxide hydrolase</fullName>
    </submittedName>
</protein>
<keyword evidence="2" id="KW-0058">Aromatic hydrocarbons catabolism</keyword>
<name>A0ABR9W914_9BACT</name>
<organism evidence="5 6">
    <name type="scientific">Dyadobacter subterraneus</name>
    <dbReference type="NCBI Taxonomy" id="2773304"/>
    <lineage>
        <taxon>Bacteria</taxon>
        <taxon>Pseudomonadati</taxon>
        <taxon>Bacteroidota</taxon>
        <taxon>Cytophagia</taxon>
        <taxon>Cytophagales</taxon>
        <taxon>Spirosomataceae</taxon>
        <taxon>Dyadobacter</taxon>
    </lineage>
</organism>
<dbReference type="SUPFAM" id="SSF53474">
    <property type="entry name" value="alpha/beta-Hydrolases"/>
    <property type="match status" value="1"/>
</dbReference>
<dbReference type="InterPro" id="IPR010497">
    <property type="entry name" value="Epoxide_hydro_N"/>
</dbReference>